<organism evidence="1 2">
    <name type="scientific">Terrabacter ginsenosidimutans</name>
    <dbReference type="NCBI Taxonomy" id="490575"/>
    <lineage>
        <taxon>Bacteria</taxon>
        <taxon>Bacillati</taxon>
        <taxon>Actinomycetota</taxon>
        <taxon>Actinomycetes</taxon>
        <taxon>Micrococcales</taxon>
        <taxon>Intrasporangiaceae</taxon>
        <taxon>Terrabacter</taxon>
    </lineage>
</organism>
<accession>A0ABP7CTK3</accession>
<comment type="caution">
    <text evidence="1">The sequence shown here is derived from an EMBL/GenBank/DDBJ whole genome shotgun (WGS) entry which is preliminary data.</text>
</comment>
<gene>
    <name evidence="1" type="ORF">GCM10022399_08920</name>
</gene>
<reference evidence="2" key="1">
    <citation type="journal article" date="2019" name="Int. J. Syst. Evol. Microbiol.">
        <title>The Global Catalogue of Microorganisms (GCM) 10K type strain sequencing project: providing services to taxonomists for standard genome sequencing and annotation.</title>
        <authorList>
            <consortium name="The Broad Institute Genomics Platform"/>
            <consortium name="The Broad Institute Genome Sequencing Center for Infectious Disease"/>
            <person name="Wu L."/>
            <person name="Ma J."/>
        </authorList>
    </citation>
    <scope>NUCLEOTIDE SEQUENCE [LARGE SCALE GENOMIC DNA]</scope>
    <source>
        <strain evidence="2">JCM 17125</strain>
    </source>
</reference>
<evidence type="ECO:0000313" key="1">
    <source>
        <dbReference type="EMBL" id="GAA3694560.1"/>
    </source>
</evidence>
<keyword evidence="2" id="KW-1185">Reference proteome</keyword>
<sequence>MLFTRAKVAVFVDGCFWHVCPLHSTSPVSNGAWWAAKLERNQQRDAQTAAHLEDLGWKVVRIWEHVPANEAADLVEAMLASVRQDGPHRGA</sequence>
<evidence type="ECO:0008006" key="3">
    <source>
        <dbReference type="Google" id="ProtNLM"/>
    </source>
</evidence>
<dbReference type="InterPro" id="IPR011335">
    <property type="entry name" value="Restrct_endonuc-II-like"/>
</dbReference>
<dbReference type="EMBL" id="BAABDC010000001">
    <property type="protein sequence ID" value="GAA3694560.1"/>
    <property type="molecule type" value="Genomic_DNA"/>
</dbReference>
<evidence type="ECO:0000313" key="2">
    <source>
        <dbReference type="Proteomes" id="UP001501468"/>
    </source>
</evidence>
<dbReference type="Proteomes" id="UP001501468">
    <property type="component" value="Unassembled WGS sequence"/>
</dbReference>
<dbReference type="SUPFAM" id="SSF52980">
    <property type="entry name" value="Restriction endonuclease-like"/>
    <property type="match status" value="1"/>
</dbReference>
<proteinExistence type="predicted"/>
<name>A0ABP7CTK3_9MICO</name>
<dbReference type="Gene3D" id="3.40.960.10">
    <property type="entry name" value="VSR Endonuclease"/>
    <property type="match status" value="1"/>
</dbReference>
<protein>
    <recommendedName>
        <fullName evidence="3">DNA mismatch endonuclease Vsr</fullName>
    </recommendedName>
</protein>